<dbReference type="InterPro" id="IPR025158">
    <property type="entry name" value="Mg_chelat-rel_C"/>
</dbReference>
<dbReference type="GO" id="GO:0005524">
    <property type="term" value="F:ATP binding"/>
    <property type="evidence" value="ECO:0007669"/>
    <property type="project" value="InterPro"/>
</dbReference>
<feature type="compositionally biased region" description="Pro residues" evidence="2">
    <location>
        <begin position="173"/>
        <end position="189"/>
    </location>
</feature>
<dbReference type="Proteomes" id="UP000823854">
    <property type="component" value="Unassembled WGS sequence"/>
</dbReference>
<evidence type="ECO:0000259" key="3">
    <source>
        <dbReference type="SMART" id="SM00382"/>
    </source>
</evidence>
<dbReference type="AlphaFoldDB" id="A0A9D2Q2Y7"/>
<dbReference type="Pfam" id="PF13541">
    <property type="entry name" value="ChlI"/>
    <property type="match status" value="1"/>
</dbReference>
<comment type="caution">
    <text evidence="4">The sequence shown here is derived from an EMBL/GenBank/DDBJ whole genome shotgun (WGS) entry which is preliminary data.</text>
</comment>
<feature type="domain" description="AAA+ ATPase" evidence="3">
    <location>
        <begin position="217"/>
        <end position="401"/>
    </location>
</feature>
<dbReference type="InterPro" id="IPR004482">
    <property type="entry name" value="Mg_chelat-rel"/>
</dbReference>
<dbReference type="PANTHER" id="PTHR32039:SF7">
    <property type="entry name" value="COMPETENCE PROTEIN COMM"/>
    <property type="match status" value="1"/>
</dbReference>
<dbReference type="SMART" id="SM00382">
    <property type="entry name" value="AAA"/>
    <property type="match status" value="1"/>
</dbReference>
<dbReference type="SUPFAM" id="SSF52540">
    <property type="entry name" value="P-loop containing nucleoside triphosphate hydrolases"/>
    <property type="match status" value="1"/>
</dbReference>
<evidence type="ECO:0000256" key="1">
    <source>
        <dbReference type="ARBA" id="ARBA00006354"/>
    </source>
</evidence>
<feature type="region of interest" description="Disordered" evidence="2">
    <location>
        <begin position="170"/>
        <end position="194"/>
    </location>
</feature>
<name>A0A9D2Q2Y7_9MICO</name>
<dbReference type="SUPFAM" id="SSF54211">
    <property type="entry name" value="Ribosomal protein S5 domain 2-like"/>
    <property type="match status" value="1"/>
</dbReference>
<dbReference type="InterPro" id="IPR045006">
    <property type="entry name" value="CHLI-like"/>
</dbReference>
<evidence type="ECO:0000313" key="5">
    <source>
        <dbReference type="Proteomes" id="UP000823854"/>
    </source>
</evidence>
<dbReference type="InterPro" id="IPR020568">
    <property type="entry name" value="Ribosomal_Su5_D2-typ_SF"/>
</dbReference>
<dbReference type="Gene3D" id="3.30.230.10">
    <property type="match status" value="1"/>
</dbReference>
<evidence type="ECO:0000313" key="4">
    <source>
        <dbReference type="EMBL" id="HJC70943.1"/>
    </source>
</evidence>
<dbReference type="NCBIfam" id="TIGR00368">
    <property type="entry name" value="YifB family Mg chelatase-like AAA ATPase"/>
    <property type="match status" value="1"/>
</dbReference>
<dbReference type="Pfam" id="PF01078">
    <property type="entry name" value="Mg_chelatase"/>
    <property type="match status" value="1"/>
</dbReference>
<dbReference type="Pfam" id="PF13335">
    <property type="entry name" value="Mg_chelatase_C"/>
    <property type="match status" value="1"/>
</dbReference>
<accession>A0A9D2Q2Y7</accession>
<sequence length="511" mass="54151">MGQARTVSISLTGLEGTLVEVEADVSPGLPAFSLVGLPDSSTLQARDRVRAASARSGVHLAQRRITVNMTPAWQHKHGSGFDLAIALAVIDAQGDLRTHVPSDTVLLGELGLDGRLRPVPGVLPALLAARGHGLCRAVVPEENLAEARLVQGIEVDAASDLATLLHRFGADVPPAPPREPLPAPTPPAPRGTARTTDFADVIGQAEARRAAEVAAAGGHHLLLTGPPGAGKTMIAARLPGILPELSTEDALDVSAVHSLDGRFDAREGLLHLPPLESPHHTASAAAVVGGGGGLARPGAISRAHCGVLFLDEAPEFSSRVLEALREPLETGDITLHRARGVTRYPARFQLVLAANPCPCGNSWGKGERCTCTALQRRRYLSRLSGPVMDRIDMRVDVGPVDLRRSGGEPSEPSASIAARVRRARERQRSRYAGRNWSTNAHLPGPLLRTEFAPAKADLALLDHSHGQGRLTLRGYDRVLRLAWTLADLDAADRPDAVHIGEALTLRLGDPR</sequence>
<dbReference type="PANTHER" id="PTHR32039">
    <property type="entry name" value="MAGNESIUM-CHELATASE SUBUNIT CHLI"/>
    <property type="match status" value="1"/>
</dbReference>
<dbReference type="Gene3D" id="3.40.50.300">
    <property type="entry name" value="P-loop containing nucleotide triphosphate hydrolases"/>
    <property type="match status" value="1"/>
</dbReference>
<dbReference type="InterPro" id="IPR014721">
    <property type="entry name" value="Ribsml_uS5_D2-typ_fold_subgr"/>
</dbReference>
<dbReference type="InterPro" id="IPR027417">
    <property type="entry name" value="P-loop_NTPase"/>
</dbReference>
<organism evidence="4 5">
    <name type="scientific">Candidatus Brachybacterium intestinipullorum</name>
    <dbReference type="NCBI Taxonomy" id="2838512"/>
    <lineage>
        <taxon>Bacteria</taxon>
        <taxon>Bacillati</taxon>
        <taxon>Actinomycetota</taxon>
        <taxon>Actinomycetes</taxon>
        <taxon>Micrococcales</taxon>
        <taxon>Dermabacteraceae</taxon>
        <taxon>Brachybacterium</taxon>
    </lineage>
</organism>
<reference evidence="4" key="1">
    <citation type="journal article" date="2021" name="PeerJ">
        <title>Extensive microbial diversity within the chicken gut microbiome revealed by metagenomics and culture.</title>
        <authorList>
            <person name="Gilroy R."/>
            <person name="Ravi A."/>
            <person name="Getino M."/>
            <person name="Pursley I."/>
            <person name="Horton D.L."/>
            <person name="Alikhan N.F."/>
            <person name="Baker D."/>
            <person name="Gharbi K."/>
            <person name="Hall N."/>
            <person name="Watson M."/>
            <person name="Adriaenssens E.M."/>
            <person name="Foster-Nyarko E."/>
            <person name="Jarju S."/>
            <person name="Secka A."/>
            <person name="Antonio M."/>
            <person name="Oren A."/>
            <person name="Chaudhuri R.R."/>
            <person name="La Ragione R."/>
            <person name="Hildebrand F."/>
            <person name="Pallen M.J."/>
        </authorList>
    </citation>
    <scope>NUCLEOTIDE SEQUENCE</scope>
    <source>
        <strain evidence="4">CHK130-7132</strain>
    </source>
</reference>
<reference evidence="4" key="2">
    <citation type="submission" date="2021-04" db="EMBL/GenBank/DDBJ databases">
        <authorList>
            <person name="Gilroy R."/>
        </authorList>
    </citation>
    <scope>NUCLEOTIDE SEQUENCE</scope>
    <source>
        <strain evidence="4">CHK130-7132</strain>
    </source>
</reference>
<dbReference type="InterPro" id="IPR003593">
    <property type="entry name" value="AAA+_ATPase"/>
</dbReference>
<gene>
    <name evidence="4" type="ORF">H9932_14875</name>
</gene>
<evidence type="ECO:0000256" key="2">
    <source>
        <dbReference type="SAM" id="MobiDB-lite"/>
    </source>
</evidence>
<comment type="similarity">
    <text evidence="1">Belongs to the Mg-chelatase subunits D/I family. ComM subfamily.</text>
</comment>
<proteinExistence type="inferred from homology"/>
<protein>
    <submittedName>
        <fullName evidence="4">YifB family Mg chelatase-like AAA ATPase</fullName>
    </submittedName>
</protein>
<dbReference type="EMBL" id="DWWC01000320">
    <property type="protein sequence ID" value="HJC70943.1"/>
    <property type="molecule type" value="Genomic_DNA"/>
</dbReference>
<dbReference type="InterPro" id="IPR000523">
    <property type="entry name" value="Mg_chelatse_chII-like_cat_dom"/>
</dbReference>